<keyword evidence="1" id="KW-1133">Transmembrane helix</keyword>
<sequence>MLRDPVNQEIFATQRPSPWPFVGAIFGAAALVTTLIMAFNS</sequence>
<protein>
    <submittedName>
        <fullName evidence="2">Uncharacterized protein</fullName>
    </submittedName>
</protein>
<organism evidence="2 3">
    <name type="scientific">Roseibium alexandrii</name>
    <dbReference type="NCBI Taxonomy" id="388408"/>
    <lineage>
        <taxon>Bacteria</taxon>
        <taxon>Pseudomonadati</taxon>
        <taxon>Pseudomonadota</taxon>
        <taxon>Alphaproteobacteria</taxon>
        <taxon>Hyphomicrobiales</taxon>
        <taxon>Stappiaceae</taxon>
        <taxon>Roseibium</taxon>
    </lineage>
</organism>
<dbReference type="AlphaFoldDB" id="A0A0M7ASX2"/>
<feature type="transmembrane region" description="Helical" evidence="1">
    <location>
        <begin position="20"/>
        <end position="39"/>
    </location>
</feature>
<evidence type="ECO:0000256" key="1">
    <source>
        <dbReference type="SAM" id="Phobius"/>
    </source>
</evidence>
<dbReference type="Proteomes" id="UP000053235">
    <property type="component" value="Unassembled WGS sequence"/>
</dbReference>
<dbReference type="STRING" id="388408.LAX5112_04737"/>
<keyword evidence="1" id="KW-0472">Membrane</keyword>
<gene>
    <name evidence="2" type="ORF">LAX5112_04737</name>
</gene>
<reference evidence="3" key="1">
    <citation type="submission" date="2015-07" db="EMBL/GenBank/DDBJ databases">
        <authorList>
            <person name="Rodrigo-Torres Lidia"/>
            <person name="Arahal R.David."/>
        </authorList>
    </citation>
    <scope>NUCLEOTIDE SEQUENCE [LARGE SCALE GENOMIC DNA]</scope>
    <source>
        <strain evidence="3">CECT 5112</strain>
    </source>
</reference>
<name>A0A0M7ASX2_9HYPH</name>
<keyword evidence="1" id="KW-0812">Transmembrane</keyword>
<evidence type="ECO:0000313" key="3">
    <source>
        <dbReference type="Proteomes" id="UP000053235"/>
    </source>
</evidence>
<accession>A0A0M7ASX2</accession>
<dbReference type="EMBL" id="CXWD01000029">
    <property type="protein sequence ID" value="CTQ76883.1"/>
    <property type="molecule type" value="Genomic_DNA"/>
</dbReference>
<keyword evidence="3" id="KW-1185">Reference proteome</keyword>
<evidence type="ECO:0000313" key="2">
    <source>
        <dbReference type="EMBL" id="CTQ76883.1"/>
    </source>
</evidence>
<proteinExistence type="predicted"/>